<keyword evidence="1" id="KW-0511">Multifunctional enzyme</keyword>
<dbReference type="Pfam" id="PF17919">
    <property type="entry name" value="RT_RNaseH_2"/>
    <property type="match status" value="1"/>
</dbReference>
<dbReference type="GO" id="GO:0003824">
    <property type="term" value="F:catalytic activity"/>
    <property type="evidence" value="ECO:0007669"/>
    <property type="project" value="UniProtKB-KW"/>
</dbReference>
<dbReference type="PANTHER" id="PTHR37984:SF5">
    <property type="entry name" value="PROTEIN NYNRIN-LIKE"/>
    <property type="match status" value="1"/>
</dbReference>
<dbReference type="SUPFAM" id="SSF56672">
    <property type="entry name" value="DNA/RNA polymerases"/>
    <property type="match status" value="1"/>
</dbReference>
<evidence type="ECO:0000256" key="1">
    <source>
        <dbReference type="ARBA" id="ARBA00023268"/>
    </source>
</evidence>
<keyword evidence="4" id="KW-1185">Reference proteome</keyword>
<dbReference type="OrthoDB" id="3018369at2759"/>
<sequence length="126" mass="14423">MDKSKFHKILNWPPPNYLKAPQSFLGFANFYFRFIKNNSKTISSLTQFLKEDSVFPLKWKSLRQFHQLKEAFNTSPILSHFNPSLPTIVEMDASDYALGALLSQASDLGRNPIAFDSLKHISSELN</sequence>
<accession>A0A9Q3IS05</accession>
<comment type="caution">
    <text evidence="3">The sequence shown here is derived from an EMBL/GenBank/DDBJ whole genome shotgun (WGS) entry which is preliminary data.</text>
</comment>
<organism evidence="3 4">
    <name type="scientific">Austropuccinia psidii MF-1</name>
    <dbReference type="NCBI Taxonomy" id="1389203"/>
    <lineage>
        <taxon>Eukaryota</taxon>
        <taxon>Fungi</taxon>
        <taxon>Dikarya</taxon>
        <taxon>Basidiomycota</taxon>
        <taxon>Pucciniomycotina</taxon>
        <taxon>Pucciniomycetes</taxon>
        <taxon>Pucciniales</taxon>
        <taxon>Sphaerophragmiaceae</taxon>
        <taxon>Austropuccinia</taxon>
    </lineage>
</organism>
<dbReference type="InterPro" id="IPR050951">
    <property type="entry name" value="Retrovirus_Pol_polyprotein"/>
</dbReference>
<dbReference type="PANTHER" id="PTHR37984">
    <property type="entry name" value="PROTEIN CBG26694"/>
    <property type="match status" value="1"/>
</dbReference>
<reference evidence="3" key="1">
    <citation type="submission" date="2021-03" db="EMBL/GenBank/DDBJ databases">
        <title>Draft genome sequence of rust myrtle Austropuccinia psidii MF-1, a brazilian biotype.</title>
        <authorList>
            <person name="Quecine M.C."/>
            <person name="Pachon D.M.R."/>
            <person name="Bonatelli M.L."/>
            <person name="Correr F.H."/>
            <person name="Franceschini L.M."/>
            <person name="Leite T.F."/>
            <person name="Margarido G.R.A."/>
            <person name="Almeida C.A."/>
            <person name="Ferrarezi J.A."/>
            <person name="Labate C.A."/>
        </authorList>
    </citation>
    <scope>NUCLEOTIDE SEQUENCE</scope>
    <source>
        <strain evidence="3">MF-1</strain>
    </source>
</reference>
<feature type="domain" description="Reverse transcriptase/retrotransposon-derived protein RNase H-like" evidence="2">
    <location>
        <begin position="62"/>
        <end position="125"/>
    </location>
</feature>
<dbReference type="InterPro" id="IPR043128">
    <property type="entry name" value="Rev_trsase/Diguanyl_cyclase"/>
</dbReference>
<dbReference type="Proteomes" id="UP000765509">
    <property type="component" value="Unassembled WGS sequence"/>
</dbReference>
<evidence type="ECO:0000313" key="4">
    <source>
        <dbReference type="Proteomes" id="UP000765509"/>
    </source>
</evidence>
<protein>
    <recommendedName>
        <fullName evidence="2">Reverse transcriptase/retrotransposon-derived protein RNase H-like domain-containing protein</fullName>
    </recommendedName>
</protein>
<gene>
    <name evidence="3" type="ORF">O181_088627</name>
</gene>
<dbReference type="EMBL" id="AVOT02054173">
    <property type="protein sequence ID" value="MBW0548912.1"/>
    <property type="molecule type" value="Genomic_DNA"/>
</dbReference>
<dbReference type="InterPro" id="IPR041577">
    <property type="entry name" value="RT_RNaseH_2"/>
</dbReference>
<dbReference type="AlphaFoldDB" id="A0A9Q3IS05"/>
<name>A0A9Q3IS05_9BASI</name>
<evidence type="ECO:0000313" key="3">
    <source>
        <dbReference type="EMBL" id="MBW0548912.1"/>
    </source>
</evidence>
<dbReference type="Gene3D" id="3.30.70.270">
    <property type="match status" value="1"/>
</dbReference>
<evidence type="ECO:0000259" key="2">
    <source>
        <dbReference type="Pfam" id="PF17919"/>
    </source>
</evidence>
<dbReference type="FunFam" id="3.30.70.270:FF:000020">
    <property type="entry name" value="Transposon Tf2-6 polyprotein-like Protein"/>
    <property type="match status" value="1"/>
</dbReference>
<dbReference type="InterPro" id="IPR043502">
    <property type="entry name" value="DNA/RNA_pol_sf"/>
</dbReference>
<proteinExistence type="predicted"/>